<feature type="transmembrane region" description="Helical" evidence="2">
    <location>
        <begin position="547"/>
        <end position="567"/>
    </location>
</feature>
<evidence type="ECO:0000313" key="4">
    <source>
        <dbReference type="Proteomes" id="UP001179952"/>
    </source>
</evidence>
<keyword evidence="2" id="KW-1133">Transmembrane helix</keyword>
<gene>
    <name evidence="3" type="ORF">QJS04_geneDACA005330</name>
</gene>
<dbReference type="PANTHER" id="PTHR34553:SF4">
    <property type="entry name" value="G1_S-SPECIFIC CYCLIN-E PROTEIN"/>
    <property type="match status" value="1"/>
</dbReference>
<sequence>MIWGVDGGGVMGSSKNRHFFPLTSLQIGDLQSYLSDLTLFLAPDSNKIFILVDNRPWLVDHDSRPAHLWQFMVTKSRLSPFANTRARKERKDFKKRFNVSNSSRSKISNSKKLNRWFSLIDDALHQREALLPVRKLRDSILLNSDLHHTLYGFIVFEVEWNHVRGINYLNELQTDTSMALEAKLMKRWEFDSIEQAATFVHSWFSGTYNESRLLKGYLDDISVKGEVYYDAQEDFSAVNLSNSGVHMASDYDSFGTISLSDGCSDSGFSSDGAQYQSSLLHTPPPPSGPYKRRKIMQQNSSRSEYGDYEETYDKVVSSPTHTTMSTSIDNIDNRSASLLFEPTHYGDVLLLFRFNDRDLPFKLKHIIMHDLRLLTLLEYGLPSWVIFLQSYPVFCHFYRPWMCPLARILYVLISVITVLIGFYDLYKNVPLLKATASRLCGPLLDWIETWEMISRIKYLGTMLFLHNFEKALKWFLMTTRAIRSLLSVITEPLAGPLGELLELFLPVCTVCFHMGEQLSSVFLAVVGFTCSSVANMTNIFLWPAWLILSTIWNIASSILLPIIYFLWEISVTPIRLVFALAKLIVMLFSYIFYLLRDTWSLLSTMFNLASASEAAVGTHEISMWRSLFSQIFRAIRSILYGFVAFFATCNRHRLSIYNHMQKFVQRLSCATHSTRFVNVIYGRQKQRPLCSMEDGEYIYGKSHKENETKKR</sequence>
<dbReference type="EMBL" id="JAUJYN010000006">
    <property type="protein sequence ID" value="KAK1268944.1"/>
    <property type="molecule type" value="Genomic_DNA"/>
</dbReference>
<dbReference type="Proteomes" id="UP001179952">
    <property type="component" value="Unassembled WGS sequence"/>
</dbReference>
<keyword evidence="2" id="KW-0812">Transmembrane</keyword>
<reference evidence="3" key="1">
    <citation type="journal article" date="2023" name="Nat. Commun.">
        <title>Diploid and tetraploid genomes of Acorus and the evolution of monocots.</title>
        <authorList>
            <person name="Ma L."/>
            <person name="Liu K.W."/>
            <person name="Li Z."/>
            <person name="Hsiao Y.Y."/>
            <person name="Qi Y."/>
            <person name="Fu T."/>
            <person name="Tang G.D."/>
            <person name="Zhang D."/>
            <person name="Sun W.H."/>
            <person name="Liu D.K."/>
            <person name="Li Y."/>
            <person name="Chen G.Z."/>
            <person name="Liu X.D."/>
            <person name="Liao X.Y."/>
            <person name="Jiang Y.T."/>
            <person name="Yu X."/>
            <person name="Hao Y."/>
            <person name="Huang J."/>
            <person name="Zhao X.W."/>
            <person name="Ke S."/>
            <person name="Chen Y.Y."/>
            <person name="Wu W.L."/>
            <person name="Hsu J.L."/>
            <person name="Lin Y.F."/>
            <person name="Huang M.D."/>
            <person name="Li C.Y."/>
            <person name="Huang L."/>
            <person name="Wang Z.W."/>
            <person name="Zhao X."/>
            <person name="Zhong W.Y."/>
            <person name="Peng D.H."/>
            <person name="Ahmad S."/>
            <person name="Lan S."/>
            <person name="Zhang J.S."/>
            <person name="Tsai W.C."/>
            <person name="Van de Peer Y."/>
            <person name="Liu Z.J."/>
        </authorList>
    </citation>
    <scope>NUCLEOTIDE SEQUENCE</scope>
    <source>
        <strain evidence="3">SCP</strain>
    </source>
</reference>
<evidence type="ECO:0000256" key="2">
    <source>
        <dbReference type="SAM" id="Phobius"/>
    </source>
</evidence>
<accession>A0AAV9AXF3</accession>
<comment type="caution">
    <text evidence="3">The sequence shown here is derived from an EMBL/GenBank/DDBJ whole genome shotgun (WGS) entry which is preliminary data.</text>
</comment>
<feature type="transmembrane region" description="Helical" evidence="2">
    <location>
        <begin position="521"/>
        <end position="541"/>
    </location>
</feature>
<dbReference type="PANTHER" id="PTHR34553">
    <property type="entry name" value="OS05G0597400 PROTEIN"/>
    <property type="match status" value="1"/>
</dbReference>
<proteinExistence type="predicted"/>
<keyword evidence="2" id="KW-0472">Membrane</keyword>
<feature type="transmembrane region" description="Helical" evidence="2">
    <location>
        <begin position="631"/>
        <end position="650"/>
    </location>
</feature>
<feature type="transmembrane region" description="Helical" evidence="2">
    <location>
        <begin position="408"/>
        <end position="426"/>
    </location>
</feature>
<keyword evidence="4" id="KW-1185">Reference proteome</keyword>
<dbReference type="AlphaFoldDB" id="A0AAV9AXF3"/>
<feature type="region of interest" description="Disordered" evidence="1">
    <location>
        <begin position="274"/>
        <end position="307"/>
    </location>
</feature>
<evidence type="ECO:0000313" key="3">
    <source>
        <dbReference type="EMBL" id="KAK1268944.1"/>
    </source>
</evidence>
<reference evidence="3" key="2">
    <citation type="submission" date="2023-06" db="EMBL/GenBank/DDBJ databases">
        <authorList>
            <person name="Ma L."/>
            <person name="Liu K.-W."/>
            <person name="Li Z."/>
            <person name="Hsiao Y.-Y."/>
            <person name="Qi Y."/>
            <person name="Fu T."/>
            <person name="Tang G."/>
            <person name="Zhang D."/>
            <person name="Sun W.-H."/>
            <person name="Liu D.-K."/>
            <person name="Li Y."/>
            <person name="Chen G.-Z."/>
            <person name="Liu X.-D."/>
            <person name="Liao X.-Y."/>
            <person name="Jiang Y.-T."/>
            <person name="Yu X."/>
            <person name="Hao Y."/>
            <person name="Huang J."/>
            <person name="Zhao X.-W."/>
            <person name="Ke S."/>
            <person name="Chen Y.-Y."/>
            <person name="Wu W.-L."/>
            <person name="Hsu J.-L."/>
            <person name="Lin Y.-F."/>
            <person name="Huang M.-D."/>
            <person name="Li C.-Y."/>
            <person name="Huang L."/>
            <person name="Wang Z.-W."/>
            <person name="Zhao X."/>
            <person name="Zhong W.-Y."/>
            <person name="Peng D.-H."/>
            <person name="Ahmad S."/>
            <person name="Lan S."/>
            <person name="Zhang J.-S."/>
            <person name="Tsai W.-C."/>
            <person name="Van De Peer Y."/>
            <person name="Liu Z.-J."/>
        </authorList>
    </citation>
    <scope>NUCLEOTIDE SEQUENCE</scope>
    <source>
        <strain evidence="3">SCP</strain>
        <tissue evidence="3">Leaves</tissue>
    </source>
</reference>
<organism evidence="3 4">
    <name type="scientific">Acorus gramineus</name>
    <name type="common">Dwarf sweet flag</name>
    <dbReference type="NCBI Taxonomy" id="55184"/>
    <lineage>
        <taxon>Eukaryota</taxon>
        <taxon>Viridiplantae</taxon>
        <taxon>Streptophyta</taxon>
        <taxon>Embryophyta</taxon>
        <taxon>Tracheophyta</taxon>
        <taxon>Spermatophyta</taxon>
        <taxon>Magnoliopsida</taxon>
        <taxon>Liliopsida</taxon>
        <taxon>Acoraceae</taxon>
        <taxon>Acorus</taxon>
    </lineage>
</organism>
<evidence type="ECO:0000256" key="1">
    <source>
        <dbReference type="SAM" id="MobiDB-lite"/>
    </source>
</evidence>
<name>A0AAV9AXF3_ACOGR</name>
<protein>
    <submittedName>
        <fullName evidence="3">Uncharacterized protein</fullName>
    </submittedName>
</protein>
<feature type="transmembrane region" description="Helical" evidence="2">
    <location>
        <begin position="574"/>
        <end position="595"/>
    </location>
</feature>